<dbReference type="Gene3D" id="3.40.309.10">
    <property type="entry name" value="Aldehyde Dehydrogenase, Chain A, domain 2"/>
    <property type="match status" value="1"/>
</dbReference>
<dbReference type="PIRSF" id="PIRSF036492">
    <property type="entry name" value="ALDH"/>
    <property type="match status" value="1"/>
</dbReference>
<feature type="domain" description="Aldehyde dehydrogenase" evidence="4">
    <location>
        <begin position="9"/>
        <end position="423"/>
    </location>
</feature>
<dbReference type="SUPFAM" id="SSF53720">
    <property type="entry name" value="ALDH-like"/>
    <property type="match status" value="1"/>
</dbReference>
<accession>A0A644V828</accession>
<dbReference type="InterPro" id="IPR016163">
    <property type="entry name" value="Ald_DH_C"/>
</dbReference>
<dbReference type="EMBL" id="VSSQ01000237">
    <property type="protein sequence ID" value="MPL87367.1"/>
    <property type="molecule type" value="Genomic_DNA"/>
</dbReference>
<dbReference type="InterPro" id="IPR016161">
    <property type="entry name" value="Ald_DH/histidinol_DH"/>
</dbReference>
<dbReference type="InterPro" id="IPR016162">
    <property type="entry name" value="Ald_DH_N"/>
</dbReference>
<dbReference type="FunFam" id="3.40.605.10:FF:000004">
    <property type="entry name" value="Aldehyde dehydrogenase"/>
    <property type="match status" value="1"/>
</dbReference>
<dbReference type="GO" id="GO:0018479">
    <property type="term" value="F:benzaldehyde dehydrogenase (NAD+) activity"/>
    <property type="evidence" value="ECO:0007669"/>
    <property type="project" value="UniProtKB-EC"/>
</dbReference>
<dbReference type="PROSITE" id="PS00687">
    <property type="entry name" value="ALDEHYDE_DEHYDR_GLU"/>
    <property type="match status" value="1"/>
</dbReference>
<dbReference type="Gene3D" id="3.40.605.10">
    <property type="entry name" value="Aldehyde Dehydrogenase, Chain A, domain 1"/>
    <property type="match status" value="1"/>
</dbReference>
<dbReference type="InterPro" id="IPR029510">
    <property type="entry name" value="Ald_DH_CS_GLU"/>
</dbReference>
<evidence type="ECO:0000313" key="5">
    <source>
        <dbReference type="EMBL" id="MPL87367.1"/>
    </source>
</evidence>
<dbReference type="CDD" id="cd07136">
    <property type="entry name" value="ALDH_YwdH-P39616"/>
    <property type="match status" value="1"/>
</dbReference>
<protein>
    <submittedName>
        <fullName evidence="5">NAD(P)-dependent benzaldehyde dehydrogenase</fullName>
        <ecNumber evidence="5">1.2.1.28</ecNumber>
    </submittedName>
</protein>
<dbReference type="InterPro" id="IPR012394">
    <property type="entry name" value="Aldehyde_DH_NAD(P)"/>
</dbReference>
<comment type="similarity">
    <text evidence="1">Belongs to the aldehyde dehydrogenase family.</text>
</comment>
<organism evidence="5">
    <name type="scientific">bioreactor metagenome</name>
    <dbReference type="NCBI Taxonomy" id="1076179"/>
    <lineage>
        <taxon>unclassified sequences</taxon>
        <taxon>metagenomes</taxon>
        <taxon>ecological metagenomes</taxon>
    </lineage>
</organism>
<comment type="caution">
    <text evidence="5">The sequence shown here is derived from an EMBL/GenBank/DDBJ whole genome shotgun (WGS) entry which is preliminary data.</text>
</comment>
<dbReference type="InterPro" id="IPR016160">
    <property type="entry name" value="Ald_DH_CS_CYS"/>
</dbReference>
<gene>
    <name evidence="5" type="primary">mdlD_3</name>
    <name evidence="5" type="ORF">SDC9_33367</name>
</gene>
<dbReference type="AlphaFoldDB" id="A0A644V828"/>
<dbReference type="InterPro" id="IPR015590">
    <property type="entry name" value="Aldehyde_DH_dom"/>
</dbReference>
<evidence type="ECO:0000259" key="4">
    <source>
        <dbReference type="Pfam" id="PF00171"/>
    </source>
</evidence>
<name>A0A644V828_9ZZZZ</name>
<dbReference type="GO" id="GO:0005737">
    <property type="term" value="C:cytoplasm"/>
    <property type="evidence" value="ECO:0007669"/>
    <property type="project" value="TreeGrafter"/>
</dbReference>
<dbReference type="FunFam" id="3.40.309.10:FF:000003">
    <property type="entry name" value="Aldehyde dehydrogenase"/>
    <property type="match status" value="1"/>
</dbReference>
<dbReference type="PANTHER" id="PTHR43570">
    <property type="entry name" value="ALDEHYDE DEHYDROGENASE"/>
    <property type="match status" value="1"/>
</dbReference>
<proteinExistence type="inferred from homology"/>
<keyword evidence="2 5" id="KW-0560">Oxidoreductase</keyword>
<dbReference type="PROSITE" id="PS00070">
    <property type="entry name" value="ALDEHYDE_DEHYDR_CYS"/>
    <property type="match status" value="1"/>
</dbReference>
<dbReference type="PANTHER" id="PTHR43570:SF16">
    <property type="entry name" value="ALDEHYDE DEHYDROGENASE TYPE III, ISOFORM Q"/>
    <property type="match status" value="1"/>
</dbReference>
<dbReference type="GO" id="GO:0006081">
    <property type="term" value="P:aldehyde metabolic process"/>
    <property type="evidence" value="ECO:0007669"/>
    <property type="project" value="InterPro"/>
</dbReference>
<dbReference type="EC" id="1.2.1.28" evidence="5"/>
<evidence type="ECO:0000256" key="1">
    <source>
        <dbReference type="ARBA" id="ARBA00009986"/>
    </source>
</evidence>
<sequence length="452" mass="51655">MQELVNKQRRFFNSNETKDINFRIKQLKKLKLLLQENEQRMEEAIYADFSKSAFDNYSTEIALLYLEINDAVKKIKKWALRKRVPTDLVNLPGGSYILPEPLGVSLIIGAWNYPYQLSFAPAIAAIAAGNTVILKPSELPANTSRLMAEIVNQNFEPEFFRVVEGGVVETQQLLKQRFDKIFFTGSVPVGRIVYQAAAKHLTPVTLELGGKSPAFILDDKNLNMYVKRLVWAKFVNAGQTCIAPDYILVKRSLKDKFIQQLVAEIKKEQFSIENQNYVQIINEKNMKRLIDYINQDKVVFGGNYDMQTRVIEPTVMDEVSFDDAVMQEEIFGPILPVIPFDSLDEMIAEVKRREKPLSCYVFTRDKKLRNKIMHEVSFGGGCVNDAIMHISNNKLPFGGVGESGIGSYHGEFGFRTFSHYKSILDKPTWFEAGLKYFPHSAAKFNLMKKMLR</sequence>
<evidence type="ECO:0000256" key="3">
    <source>
        <dbReference type="ARBA" id="ARBA00023027"/>
    </source>
</evidence>
<dbReference type="Pfam" id="PF00171">
    <property type="entry name" value="Aldedh"/>
    <property type="match status" value="1"/>
</dbReference>
<keyword evidence="3" id="KW-0520">NAD</keyword>
<reference evidence="5" key="1">
    <citation type="submission" date="2019-08" db="EMBL/GenBank/DDBJ databases">
        <authorList>
            <person name="Kucharzyk K."/>
            <person name="Murdoch R.W."/>
            <person name="Higgins S."/>
            <person name="Loffler F."/>
        </authorList>
    </citation>
    <scope>NUCLEOTIDE SEQUENCE</scope>
</reference>
<evidence type="ECO:0000256" key="2">
    <source>
        <dbReference type="ARBA" id="ARBA00023002"/>
    </source>
</evidence>